<evidence type="ECO:0000313" key="1">
    <source>
        <dbReference type="EMBL" id="KAF7508105.1"/>
    </source>
</evidence>
<reference evidence="1" key="1">
    <citation type="submission" date="2020-02" db="EMBL/GenBank/DDBJ databases">
        <authorList>
            <person name="Palmer J.M."/>
        </authorList>
    </citation>
    <scope>NUCLEOTIDE SEQUENCE</scope>
    <source>
        <strain evidence="1">EPUS1.4</strain>
        <tissue evidence="1">Thallus</tissue>
    </source>
</reference>
<gene>
    <name evidence="1" type="ORF">GJ744_009546</name>
</gene>
<dbReference type="AlphaFoldDB" id="A0A8H7E4C1"/>
<dbReference type="OrthoDB" id="10249419at2759"/>
<organism evidence="1 2">
    <name type="scientific">Endocarpon pusillum</name>
    <dbReference type="NCBI Taxonomy" id="364733"/>
    <lineage>
        <taxon>Eukaryota</taxon>
        <taxon>Fungi</taxon>
        <taxon>Dikarya</taxon>
        <taxon>Ascomycota</taxon>
        <taxon>Pezizomycotina</taxon>
        <taxon>Eurotiomycetes</taxon>
        <taxon>Chaetothyriomycetidae</taxon>
        <taxon>Verrucariales</taxon>
        <taxon>Verrucariaceae</taxon>
        <taxon>Endocarpon</taxon>
    </lineage>
</organism>
<dbReference type="PANTHER" id="PTHR35006:SF2">
    <property type="entry name" value="GLYOXALASE FAMILY PROTEIN (AFU_ORTHOLOGUE AFUA_5G14830)"/>
    <property type="match status" value="1"/>
</dbReference>
<proteinExistence type="predicted"/>
<evidence type="ECO:0000313" key="2">
    <source>
        <dbReference type="Proteomes" id="UP000606974"/>
    </source>
</evidence>
<keyword evidence="2" id="KW-1185">Reference proteome</keyword>
<dbReference type="SUPFAM" id="SSF54593">
    <property type="entry name" value="Glyoxalase/Bleomycin resistance protein/Dihydroxybiphenyl dioxygenase"/>
    <property type="match status" value="1"/>
</dbReference>
<name>A0A8H7E4C1_9EURO</name>
<protein>
    <recommendedName>
        <fullName evidence="3">VOC domain-containing protein</fullName>
    </recommendedName>
</protein>
<dbReference type="Proteomes" id="UP000606974">
    <property type="component" value="Unassembled WGS sequence"/>
</dbReference>
<dbReference type="PANTHER" id="PTHR35006">
    <property type="entry name" value="GLYOXALASE FAMILY PROTEIN (AFU_ORTHOLOGUE AFUA_5G14830)"/>
    <property type="match status" value="1"/>
</dbReference>
<dbReference type="InterPro" id="IPR029068">
    <property type="entry name" value="Glyas_Bleomycin-R_OHBP_Dase"/>
</dbReference>
<dbReference type="Gene3D" id="3.10.180.10">
    <property type="entry name" value="2,3-Dihydroxybiphenyl 1,2-Dioxygenase, domain 1"/>
    <property type="match status" value="1"/>
</dbReference>
<sequence length="115" mass="13162">MLGHIRVLDLEASLQFYLTALSHLSYKEMRFLALRQYTPGDQNGYAEKPTPVYISFYAKERRLVDEFHVAGIKAGGKDNGKPGVRPWMEGYYTAYVPDLDENNIEVVHFATETDD</sequence>
<accession>A0A8H7E4C1</accession>
<dbReference type="EMBL" id="JAACFV010000058">
    <property type="protein sequence ID" value="KAF7508105.1"/>
    <property type="molecule type" value="Genomic_DNA"/>
</dbReference>
<comment type="caution">
    <text evidence="1">The sequence shown here is derived from an EMBL/GenBank/DDBJ whole genome shotgun (WGS) entry which is preliminary data.</text>
</comment>
<evidence type="ECO:0008006" key="3">
    <source>
        <dbReference type="Google" id="ProtNLM"/>
    </source>
</evidence>